<evidence type="ECO:0000256" key="6">
    <source>
        <dbReference type="SAM" id="MobiDB-lite"/>
    </source>
</evidence>
<dbReference type="InterPro" id="IPR058673">
    <property type="entry name" value="HHO5-like_N"/>
</dbReference>
<dbReference type="NCBIfam" id="TIGR01557">
    <property type="entry name" value="myb_SHAQKYF"/>
    <property type="match status" value="1"/>
</dbReference>
<dbReference type="GO" id="GO:0005634">
    <property type="term" value="C:nucleus"/>
    <property type="evidence" value="ECO:0007669"/>
    <property type="project" value="UniProtKB-SubCell"/>
</dbReference>
<keyword evidence="2" id="KW-0805">Transcription regulation</keyword>
<dbReference type="SUPFAM" id="SSF46689">
    <property type="entry name" value="Homeodomain-like"/>
    <property type="match status" value="1"/>
</dbReference>
<dbReference type="FunFam" id="1.10.10.60:FF:000007">
    <property type="entry name" value="Two-component response regulator"/>
    <property type="match status" value="1"/>
</dbReference>
<dbReference type="InterPro" id="IPR009057">
    <property type="entry name" value="Homeodomain-like_sf"/>
</dbReference>
<dbReference type="InterPro" id="IPR017930">
    <property type="entry name" value="Myb_dom"/>
</dbReference>
<feature type="compositionally biased region" description="Polar residues" evidence="6">
    <location>
        <begin position="172"/>
        <end position="181"/>
    </location>
</feature>
<feature type="region of interest" description="Disordered" evidence="6">
    <location>
        <begin position="244"/>
        <end position="267"/>
    </location>
</feature>
<accession>A0AAF1BDK1</accession>
<feature type="region of interest" description="Disordered" evidence="6">
    <location>
        <begin position="298"/>
        <end position="373"/>
    </location>
</feature>
<dbReference type="EMBL" id="CP093351">
    <property type="protein sequence ID" value="WOH15470.1"/>
    <property type="molecule type" value="Genomic_DNA"/>
</dbReference>
<evidence type="ECO:0000259" key="7">
    <source>
        <dbReference type="PROSITE" id="PS51294"/>
    </source>
</evidence>
<dbReference type="Pfam" id="PF00249">
    <property type="entry name" value="Myb_DNA-binding"/>
    <property type="match status" value="1"/>
</dbReference>
<evidence type="ECO:0000256" key="4">
    <source>
        <dbReference type="ARBA" id="ARBA00023163"/>
    </source>
</evidence>
<reference evidence="8" key="2">
    <citation type="submission" date="2022-03" db="EMBL/GenBank/DDBJ databases">
        <title>Draft title - Genomic analysis of global carrot germplasm unveils the trajectory of domestication and the origin of high carotenoid orange carrot.</title>
        <authorList>
            <person name="Iorizzo M."/>
            <person name="Ellison S."/>
            <person name="Senalik D."/>
            <person name="Macko-Podgorni A."/>
            <person name="Grzebelus D."/>
            <person name="Bostan H."/>
            <person name="Rolling W."/>
            <person name="Curaba J."/>
            <person name="Simon P."/>
        </authorList>
    </citation>
    <scope>NUCLEOTIDE SEQUENCE</scope>
    <source>
        <tissue evidence="8">Leaf</tissue>
    </source>
</reference>
<comment type="subcellular location">
    <subcellularLocation>
        <location evidence="1">Nucleus</location>
    </subcellularLocation>
</comment>
<reference evidence="8" key="1">
    <citation type="journal article" date="2016" name="Nat. Genet.">
        <title>A high-quality carrot genome assembly provides new insights into carotenoid accumulation and asterid genome evolution.</title>
        <authorList>
            <person name="Iorizzo M."/>
            <person name="Ellison S."/>
            <person name="Senalik D."/>
            <person name="Zeng P."/>
            <person name="Satapoomin P."/>
            <person name="Huang J."/>
            <person name="Bowman M."/>
            <person name="Iovene M."/>
            <person name="Sanseverino W."/>
            <person name="Cavagnaro P."/>
            <person name="Yildiz M."/>
            <person name="Macko-Podgorni A."/>
            <person name="Moranska E."/>
            <person name="Grzebelus E."/>
            <person name="Grzebelus D."/>
            <person name="Ashrafi H."/>
            <person name="Zheng Z."/>
            <person name="Cheng S."/>
            <person name="Spooner D."/>
            <person name="Van Deynze A."/>
            <person name="Simon P."/>
        </authorList>
    </citation>
    <scope>NUCLEOTIDE SEQUENCE</scope>
    <source>
        <tissue evidence="8">Leaf</tissue>
    </source>
</reference>
<dbReference type="KEGG" id="dcr:108200746"/>
<gene>
    <name evidence="8" type="ORF">DCAR_0935011</name>
</gene>
<dbReference type="AlphaFoldDB" id="A0AAF1BDK1"/>
<keyword evidence="5" id="KW-0539">Nucleus</keyword>
<feature type="compositionally biased region" description="Low complexity" evidence="6">
    <location>
        <begin position="355"/>
        <end position="373"/>
    </location>
</feature>
<keyword evidence="3" id="KW-0238">DNA-binding</keyword>
<dbReference type="InterPro" id="IPR006447">
    <property type="entry name" value="Myb_dom_plants"/>
</dbReference>
<feature type="compositionally biased region" description="Basic and acidic residues" evidence="6">
    <location>
        <begin position="87"/>
        <end position="97"/>
    </location>
</feature>
<dbReference type="InterPro" id="IPR001005">
    <property type="entry name" value="SANT/Myb"/>
</dbReference>
<name>A0AAF1BDK1_DAUCS</name>
<feature type="region of interest" description="Disordered" evidence="6">
    <location>
        <begin position="143"/>
        <end position="197"/>
    </location>
</feature>
<dbReference type="PANTHER" id="PTHR31003:SF16">
    <property type="entry name" value="TRANSCRIPTION FACTOR HHO2"/>
    <property type="match status" value="1"/>
</dbReference>
<evidence type="ECO:0000313" key="9">
    <source>
        <dbReference type="Proteomes" id="UP000077755"/>
    </source>
</evidence>
<evidence type="ECO:0000256" key="1">
    <source>
        <dbReference type="ARBA" id="ARBA00004123"/>
    </source>
</evidence>
<feature type="compositionally biased region" description="Low complexity" evidence="6">
    <location>
        <begin position="250"/>
        <end position="262"/>
    </location>
</feature>
<evidence type="ECO:0000256" key="2">
    <source>
        <dbReference type="ARBA" id="ARBA00023015"/>
    </source>
</evidence>
<keyword evidence="4" id="KW-0804">Transcription</keyword>
<dbReference type="Gene3D" id="1.10.10.60">
    <property type="entry name" value="Homeodomain-like"/>
    <property type="match status" value="1"/>
</dbReference>
<protein>
    <recommendedName>
        <fullName evidence="7">HTH myb-type domain-containing protein</fullName>
    </recommendedName>
</protein>
<feature type="compositionally biased region" description="Polar residues" evidence="6">
    <location>
        <begin position="338"/>
        <end position="347"/>
    </location>
</feature>
<feature type="domain" description="HTH myb-type" evidence="7">
    <location>
        <begin position="188"/>
        <end position="248"/>
    </location>
</feature>
<evidence type="ECO:0000313" key="8">
    <source>
        <dbReference type="EMBL" id="WOH15470.1"/>
    </source>
</evidence>
<keyword evidence="9" id="KW-1185">Reference proteome</keyword>
<sequence>MTVNENRNPGTSSLHYIECLEDERRKIQVFHRELPLCLDLVSQAIETCRKEMSDSGKSESFEQESKGRPVFEEFIPMKNASFFSPEDEQRKFNDRGKNVVSDDDCNNENSTKSDWLKSVQLWQHTPDQDQSNDKDLVREVSITRSRSNGSGGGFQPFNKDKRVGSNAREPVTTPNVNSTAASGSRGGGSSKPRRNWSPELHRRFLVALEELGGAHVATPKQIMQKMKVDGLTNNEVKSHLQKYRLHERPSSSSSTQETQTQSAVLPPPQTAPQFVILGGLWVPPPEYAVARTLQLGDGTETTMPHSPSMEIYAPRPLRAQPPEDEATPLLKKRKRSIEFQSADSTRCYQKGRNGSDSSATSSSTHTTTASRIA</sequence>
<dbReference type="InterPro" id="IPR044787">
    <property type="entry name" value="HHO5-like"/>
</dbReference>
<evidence type="ECO:0000256" key="3">
    <source>
        <dbReference type="ARBA" id="ARBA00023125"/>
    </source>
</evidence>
<dbReference type="GO" id="GO:0003677">
    <property type="term" value="F:DNA binding"/>
    <property type="evidence" value="ECO:0007669"/>
    <property type="project" value="UniProtKB-KW"/>
</dbReference>
<dbReference type="Proteomes" id="UP000077755">
    <property type="component" value="Chromosome 9"/>
</dbReference>
<dbReference type="PROSITE" id="PS51294">
    <property type="entry name" value="HTH_MYB"/>
    <property type="match status" value="1"/>
</dbReference>
<feature type="region of interest" description="Disordered" evidence="6">
    <location>
        <begin position="85"/>
        <end position="111"/>
    </location>
</feature>
<dbReference type="PANTHER" id="PTHR31003">
    <property type="entry name" value="MYB FAMILY TRANSCRIPTION FACTOR"/>
    <property type="match status" value="1"/>
</dbReference>
<proteinExistence type="predicted"/>
<organism evidence="8 9">
    <name type="scientific">Daucus carota subsp. sativus</name>
    <name type="common">Carrot</name>
    <dbReference type="NCBI Taxonomy" id="79200"/>
    <lineage>
        <taxon>Eukaryota</taxon>
        <taxon>Viridiplantae</taxon>
        <taxon>Streptophyta</taxon>
        <taxon>Embryophyta</taxon>
        <taxon>Tracheophyta</taxon>
        <taxon>Spermatophyta</taxon>
        <taxon>Magnoliopsida</taxon>
        <taxon>eudicotyledons</taxon>
        <taxon>Gunneridae</taxon>
        <taxon>Pentapetalae</taxon>
        <taxon>asterids</taxon>
        <taxon>campanulids</taxon>
        <taxon>Apiales</taxon>
        <taxon>Apiaceae</taxon>
        <taxon>Apioideae</taxon>
        <taxon>Scandiceae</taxon>
        <taxon>Daucinae</taxon>
        <taxon>Daucus</taxon>
        <taxon>Daucus sect. Daucus</taxon>
    </lineage>
</organism>
<dbReference type="Pfam" id="PF26575">
    <property type="entry name" value="HHO5_N"/>
    <property type="match status" value="1"/>
</dbReference>
<evidence type="ECO:0000256" key="5">
    <source>
        <dbReference type="ARBA" id="ARBA00023242"/>
    </source>
</evidence>
<dbReference type="GO" id="GO:0003700">
    <property type="term" value="F:DNA-binding transcription factor activity"/>
    <property type="evidence" value="ECO:0007669"/>
    <property type="project" value="InterPro"/>
</dbReference>